<dbReference type="CDD" id="cd14503">
    <property type="entry name" value="PTP-bact"/>
    <property type="match status" value="1"/>
</dbReference>
<evidence type="ECO:0000313" key="2">
    <source>
        <dbReference type="EMBL" id="TCP07413.1"/>
    </source>
</evidence>
<sequence>MSIYRLTDNLYIAPQLTPADAAEAARLGIGRVICNRPDGEEPGQPDFAQVQQWLAAEGIDDVQHQPVAAPTIQAGDVARFKALRQSSHTPVLAYCRTGTRCSLLWGLDQAAAGMPVAEIIAAAGQAGVDLGNFTERLQAAAHTDSNKPL</sequence>
<reference evidence="3" key="3">
    <citation type="journal article" date="2022" name="Res Sq">
        <title>Evolution of multicellular longitudinally dividing oral cavity symbionts (Neisseriaceae).</title>
        <authorList>
            <person name="Nyongesa S."/>
            <person name="Weber P."/>
            <person name="Bernet E."/>
            <person name="Pullido F."/>
            <person name="Nieckarz M."/>
            <person name="Delaby M."/>
            <person name="Nieves C."/>
            <person name="Viehboeck T."/>
            <person name="Krause N."/>
            <person name="Rivera-Millot A."/>
            <person name="Nakamura A."/>
            <person name="Vischer N."/>
            <person name="VanNieuwenhze M."/>
            <person name="Brun Y."/>
            <person name="Cava F."/>
            <person name="Bulgheresi S."/>
            <person name="Veyrier F."/>
        </authorList>
    </citation>
    <scope>NUCLEOTIDE SEQUENCE</scope>
    <source>
        <strain evidence="3">1258/02</strain>
    </source>
</reference>
<dbReference type="EMBL" id="SLXE01000007">
    <property type="protein sequence ID" value="TCP07413.1"/>
    <property type="molecule type" value="Genomic_DNA"/>
</dbReference>
<keyword evidence="4" id="KW-1185">Reference proteome</keyword>
<gene>
    <name evidence="2" type="ORF">EV680_10736</name>
    <name evidence="3" type="ORF">LVJ78_02710</name>
</gene>
<dbReference type="GO" id="GO:0016787">
    <property type="term" value="F:hydrolase activity"/>
    <property type="evidence" value="ECO:0007669"/>
    <property type="project" value="InterPro"/>
</dbReference>
<protein>
    <submittedName>
        <fullName evidence="3">TIGR01244 family sulfur transferase</fullName>
    </submittedName>
    <submittedName>
        <fullName evidence="2">Uncharacterized protein (TIGR01244 family)</fullName>
    </submittedName>
</protein>
<proteinExistence type="predicted"/>
<evidence type="ECO:0000259" key="1">
    <source>
        <dbReference type="Pfam" id="PF04273"/>
    </source>
</evidence>
<dbReference type="NCBIfam" id="TIGR01244">
    <property type="entry name" value="TIGR01244 family sulfur transferase"/>
    <property type="match status" value="1"/>
</dbReference>
<accession>A0AAE9GYB0</accession>
<dbReference type="InterPro" id="IPR005939">
    <property type="entry name" value="BLH_phosphatase-like"/>
</dbReference>
<evidence type="ECO:0000313" key="4">
    <source>
        <dbReference type="Proteomes" id="UP000294721"/>
    </source>
</evidence>
<reference evidence="2 4" key="1">
    <citation type="submission" date="2019-03" db="EMBL/GenBank/DDBJ databases">
        <title>Genomic Encyclopedia of Type Strains, Phase IV (KMG-IV): sequencing the most valuable type-strain genomes for metagenomic binning, comparative biology and taxonomic classification.</title>
        <authorList>
            <person name="Goeker M."/>
        </authorList>
    </citation>
    <scope>NUCLEOTIDE SEQUENCE [LARGE SCALE GENOMIC DNA]</scope>
    <source>
        <strain evidence="2 4">DSM 17474</strain>
    </source>
</reference>
<dbReference type="Pfam" id="PF04273">
    <property type="entry name" value="BLH_phosphatase"/>
    <property type="match status" value="1"/>
</dbReference>
<dbReference type="SUPFAM" id="SSF52799">
    <property type="entry name" value="(Phosphotyrosine protein) phosphatases II"/>
    <property type="match status" value="1"/>
</dbReference>
<dbReference type="GO" id="GO:0016740">
    <property type="term" value="F:transferase activity"/>
    <property type="evidence" value="ECO:0007669"/>
    <property type="project" value="UniProtKB-KW"/>
</dbReference>
<feature type="domain" description="Beta-lactamase hydrolase-like protein phosphatase-like" evidence="1">
    <location>
        <begin position="5"/>
        <end position="112"/>
    </location>
</feature>
<keyword evidence="3" id="KW-0808">Transferase</keyword>
<dbReference type="KEGG" id="usu:LVJ78_02710"/>
<reference evidence="3" key="2">
    <citation type="submission" date="2021-12" db="EMBL/GenBank/DDBJ databases">
        <authorList>
            <person name="Veyrier F.J."/>
        </authorList>
    </citation>
    <scope>NUCLEOTIDE SEQUENCE</scope>
    <source>
        <strain evidence="3">1258/02</strain>
    </source>
</reference>
<dbReference type="RefSeq" id="WP_132953409.1">
    <property type="nucleotide sequence ID" value="NZ_CP091507.1"/>
</dbReference>
<dbReference type="Proteomes" id="UP000294721">
    <property type="component" value="Unassembled WGS sequence"/>
</dbReference>
<dbReference type="InterPro" id="IPR029021">
    <property type="entry name" value="Prot-tyrosine_phosphatase-like"/>
</dbReference>
<dbReference type="Gene3D" id="3.90.190.10">
    <property type="entry name" value="Protein tyrosine phosphatase superfamily"/>
    <property type="match status" value="1"/>
</dbReference>
<evidence type="ECO:0000313" key="3">
    <source>
        <dbReference type="EMBL" id="UOO79948.1"/>
    </source>
</evidence>
<dbReference type="Proteomes" id="UP000829756">
    <property type="component" value="Chromosome"/>
</dbReference>
<organism evidence="3 5">
    <name type="scientific">Uruburuella suis</name>
    <dbReference type="NCBI Taxonomy" id="252130"/>
    <lineage>
        <taxon>Bacteria</taxon>
        <taxon>Pseudomonadati</taxon>
        <taxon>Pseudomonadota</taxon>
        <taxon>Betaproteobacteria</taxon>
        <taxon>Neisseriales</taxon>
        <taxon>Neisseriaceae</taxon>
        <taxon>Uruburuella</taxon>
    </lineage>
</organism>
<dbReference type="EMBL" id="CP091507">
    <property type="protein sequence ID" value="UOO79948.1"/>
    <property type="molecule type" value="Genomic_DNA"/>
</dbReference>
<evidence type="ECO:0000313" key="5">
    <source>
        <dbReference type="Proteomes" id="UP000829756"/>
    </source>
</evidence>
<name>A0AAE9GYB0_9NEIS</name>
<dbReference type="AlphaFoldDB" id="A0AAE9GYB0"/>